<dbReference type="PANTHER" id="PTHR36442:SF1">
    <property type="entry name" value="CYCLIC-DI-AMP PHOSPHODIESTERASE PGPH"/>
    <property type="match status" value="1"/>
</dbReference>
<dbReference type="InterPro" id="IPR003607">
    <property type="entry name" value="HD/PDEase_dom"/>
</dbReference>
<dbReference type="SMART" id="SM00471">
    <property type="entry name" value="HDc"/>
    <property type="match status" value="1"/>
</dbReference>
<dbReference type="Pfam" id="PF01966">
    <property type="entry name" value="HD"/>
    <property type="match status" value="1"/>
</dbReference>
<dbReference type="AlphaFoldDB" id="A0A8J3FDN1"/>
<dbReference type="InterPro" id="IPR011624">
    <property type="entry name" value="Metal-dep_PHydrolase_7TM_extra"/>
</dbReference>
<dbReference type="EMBL" id="BMOF01000043">
    <property type="protein sequence ID" value="GGK05025.1"/>
    <property type="molecule type" value="Genomic_DNA"/>
</dbReference>
<keyword evidence="1" id="KW-0812">Transmembrane</keyword>
<keyword evidence="1" id="KW-1133">Transmembrane helix</keyword>
<gene>
    <name evidence="3" type="primary">pgpH</name>
    <name evidence="3" type="ORF">GCM10007043_18810</name>
</gene>
<dbReference type="PANTHER" id="PTHR36442">
    <property type="entry name" value="CYCLIC-DI-AMP PHOSPHODIESTERASE PGPH"/>
    <property type="match status" value="1"/>
</dbReference>
<keyword evidence="4" id="KW-1185">Reference proteome</keyword>
<dbReference type="InterPro" id="IPR011621">
    <property type="entry name" value="Metal-dep_PHydrolase_7TM_intra"/>
</dbReference>
<evidence type="ECO:0000259" key="2">
    <source>
        <dbReference type="SMART" id="SM00471"/>
    </source>
</evidence>
<dbReference type="NCBIfam" id="TIGR00277">
    <property type="entry name" value="HDIG"/>
    <property type="match status" value="1"/>
</dbReference>
<dbReference type="InterPro" id="IPR052722">
    <property type="entry name" value="PgpH_phosphodiesterase"/>
</dbReference>
<feature type="transmembrane region" description="Helical" evidence="1">
    <location>
        <begin position="352"/>
        <end position="377"/>
    </location>
</feature>
<dbReference type="Pfam" id="PF07697">
    <property type="entry name" value="7TMR-HDED"/>
    <property type="match status" value="1"/>
</dbReference>
<reference evidence="3" key="2">
    <citation type="submission" date="2020-09" db="EMBL/GenBank/DDBJ databases">
        <authorList>
            <person name="Sun Q."/>
            <person name="Ohkuma M."/>
        </authorList>
    </citation>
    <scope>NUCLEOTIDE SEQUENCE</scope>
    <source>
        <strain evidence="3">JCM 14719</strain>
    </source>
</reference>
<evidence type="ECO:0000256" key="1">
    <source>
        <dbReference type="SAM" id="Phobius"/>
    </source>
</evidence>
<protein>
    <submittedName>
        <fullName evidence="3">Cyclic-di-AMP phosphodiesterase PgpH</fullName>
    </submittedName>
</protein>
<feature type="domain" description="HD/PDEase" evidence="2">
    <location>
        <begin position="406"/>
        <end position="563"/>
    </location>
</feature>
<feature type="transmembrane region" description="Helical" evidence="1">
    <location>
        <begin position="216"/>
        <end position="236"/>
    </location>
</feature>
<dbReference type="Gene3D" id="1.10.3210.10">
    <property type="entry name" value="Hypothetical protein af1432"/>
    <property type="match status" value="1"/>
</dbReference>
<keyword evidence="1" id="KW-0472">Membrane</keyword>
<feature type="transmembrane region" description="Helical" evidence="1">
    <location>
        <begin position="294"/>
        <end position="310"/>
    </location>
</feature>
<feature type="transmembrane region" description="Helical" evidence="1">
    <location>
        <begin position="266"/>
        <end position="282"/>
    </location>
</feature>
<sequence length="628" mass="68495">MFRRDDRITSNQLEVLERIFAEAKALASSNRPAAERIARLKAIVPYELSDEVYTAMVRLSPQTLEAARAITVNTVGQIMLEGVPDQGTGVKAARAKVDEQLVRSDLGRSARTVVRALALASVVPNVFYDEAETEKRRELARSLVKPVTIEQGTVLVEKGAVVTPEGYRKAKLLGLVEASPSPWPMLGLAGLAAMLVAILWTTLASTAKPARRDNRTLLMVTLIAVVQVVALKAIALWESRPYPYFGFVAPAALGASLMAALVSNRVALAGSVLFATLAALLYNESFELPLDFRYALVVLAGSVAGVYSIGRMTQRHNILYTGFAVSGAASAAAAIAVLLTARHGAALPWTELLLAVGFAFAGGWLSTVLTVGLLPFFENAFGVLSSVRLLALSNPNHPLLRKLLTETPGTYHHSMVVANLAEAAAEAIGANGLLARVGAYYHDIGKTKRPQYFIENQYGAENPHDRLSPYLSKRIILAHPYDGVAMLKAYKIPKPIRDIAEQHHGTTLLKYFYHKAKQQNPGGEVREEDFRYPGPKAQTKEAAIVGICDCVEAAVRSMKRPTPGQLDQLVRRIVKDRLDDGQFHECDLTLKELEIISRTIVETLIGMFHSRIEYPTDVRRDESTAAAR</sequence>
<feature type="transmembrane region" description="Helical" evidence="1">
    <location>
        <begin position="183"/>
        <end position="204"/>
    </location>
</feature>
<proteinExistence type="predicted"/>
<accession>A0A8J3FDN1</accession>
<feature type="transmembrane region" description="Helical" evidence="1">
    <location>
        <begin position="317"/>
        <end position="340"/>
    </location>
</feature>
<evidence type="ECO:0000313" key="3">
    <source>
        <dbReference type="EMBL" id="GGK05025.1"/>
    </source>
</evidence>
<dbReference type="InterPro" id="IPR006675">
    <property type="entry name" value="HDIG_dom"/>
</dbReference>
<dbReference type="CDD" id="cd00077">
    <property type="entry name" value="HDc"/>
    <property type="match status" value="1"/>
</dbReference>
<dbReference type="RefSeq" id="WP_054671174.1">
    <property type="nucleotide sequence ID" value="NZ_BMOF01000043.1"/>
</dbReference>
<name>A0A8J3FDN1_9BACI</name>
<comment type="caution">
    <text evidence="3">The sequence shown here is derived from an EMBL/GenBank/DDBJ whole genome shotgun (WGS) entry which is preliminary data.</text>
</comment>
<dbReference type="Pfam" id="PF07698">
    <property type="entry name" value="7TM-7TMR_HD"/>
    <property type="match status" value="1"/>
</dbReference>
<dbReference type="SUPFAM" id="SSF109604">
    <property type="entry name" value="HD-domain/PDEase-like"/>
    <property type="match status" value="1"/>
</dbReference>
<reference evidence="3" key="1">
    <citation type="journal article" date="2014" name="Int. J. Syst. Evol. Microbiol.">
        <title>Complete genome sequence of Corynebacterium casei LMG S-19264T (=DSM 44701T), isolated from a smear-ripened cheese.</title>
        <authorList>
            <consortium name="US DOE Joint Genome Institute (JGI-PGF)"/>
            <person name="Walter F."/>
            <person name="Albersmeier A."/>
            <person name="Kalinowski J."/>
            <person name="Ruckert C."/>
        </authorList>
    </citation>
    <scope>NUCLEOTIDE SEQUENCE</scope>
    <source>
        <strain evidence="3">JCM 14719</strain>
    </source>
</reference>
<dbReference type="Proteomes" id="UP000637720">
    <property type="component" value="Unassembled WGS sequence"/>
</dbReference>
<evidence type="ECO:0000313" key="4">
    <source>
        <dbReference type="Proteomes" id="UP000637720"/>
    </source>
</evidence>
<dbReference type="InterPro" id="IPR006674">
    <property type="entry name" value="HD_domain"/>
</dbReference>
<organism evidence="3 4">
    <name type="scientific">Calditerricola satsumensis</name>
    <dbReference type="NCBI Taxonomy" id="373054"/>
    <lineage>
        <taxon>Bacteria</taxon>
        <taxon>Bacillati</taxon>
        <taxon>Bacillota</taxon>
        <taxon>Bacilli</taxon>
        <taxon>Bacillales</taxon>
        <taxon>Bacillaceae</taxon>
        <taxon>Calditerricola</taxon>
    </lineage>
</organism>